<keyword evidence="8 13" id="KW-0472">Membrane</keyword>
<feature type="transmembrane region" description="Helical" evidence="13">
    <location>
        <begin position="175"/>
        <end position="193"/>
    </location>
</feature>
<evidence type="ECO:0000256" key="13">
    <source>
        <dbReference type="SAM" id="Phobius"/>
    </source>
</evidence>
<dbReference type="Proteomes" id="UP000266615">
    <property type="component" value="Unassembled WGS sequence"/>
</dbReference>
<evidence type="ECO:0000256" key="11">
    <source>
        <dbReference type="NCBIfam" id="TIGR00560"/>
    </source>
</evidence>
<dbReference type="EC" id="2.7.8.5" evidence="11"/>
<dbReference type="InterPro" id="IPR050324">
    <property type="entry name" value="CDP-alcohol_PTase-I"/>
</dbReference>
<keyword evidence="9" id="KW-0594">Phospholipid biosynthesis</keyword>
<evidence type="ECO:0000313" key="15">
    <source>
        <dbReference type="Proteomes" id="UP000266615"/>
    </source>
</evidence>
<evidence type="ECO:0000256" key="4">
    <source>
        <dbReference type="ARBA" id="ARBA00022679"/>
    </source>
</evidence>
<dbReference type="GO" id="GO:0016020">
    <property type="term" value="C:membrane"/>
    <property type="evidence" value="ECO:0007669"/>
    <property type="project" value="UniProtKB-SubCell"/>
</dbReference>
<evidence type="ECO:0000256" key="5">
    <source>
        <dbReference type="ARBA" id="ARBA00022692"/>
    </source>
</evidence>
<dbReference type="PANTHER" id="PTHR14269">
    <property type="entry name" value="CDP-DIACYLGLYCEROL--GLYCEROL-3-PHOSPHATE 3-PHOSPHATIDYLTRANSFERASE-RELATED"/>
    <property type="match status" value="1"/>
</dbReference>
<dbReference type="InterPro" id="IPR004570">
    <property type="entry name" value="Phosphatidylglycerol_P_synth"/>
</dbReference>
<reference evidence="14 15" key="1">
    <citation type="submission" date="2018-09" db="EMBL/GenBank/DDBJ databases">
        <title>Nesterenkonia natronophila sp. nov., an alkaliphilic actinobacteriume isolated from a soda lake, and emended description of the genus Nesterenkonia.</title>
        <authorList>
            <person name="Menes R.J."/>
            <person name="Iriarte A."/>
        </authorList>
    </citation>
    <scope>NUCLEOTIDE SEQUENCE [LARGE SCALE GENOMIC DNA]</scope>
    <source>
        <strain evidence="14 15">M8</strain>
    </source>
</reference>
<dbReference type="UniPathway" id="UPA00085"/>
<keyword evidence="10" id="KW-1208">Phospholipid metabolism</keyword>
<dbReference type="RefSeq" id="WP_119902061.1">
    <property type="nucleotide sequence ID" value="NZ_QYZP01000001.1"/>
</dbReference>
<protein>
    <recommendedName>
        <fullName evidence="11">CDP-diacylglycerol--glycerol-3-phosphate 3-phosphatidyltransferase</fullName>
        <ecNumber evidence="11">2.7.8.5</ecNumber>
    </recommendedName>
</protein>
<dbReference type="InterPro" id="IPR043130">
    <property type="entry name" value="CDP-OH_PTrfase_TM_dom"/>
</dbReference>
<keyword evidence="5 13" id="KW-0812">Transmembrane</keyword>
<evidence type="ECO:0000256" key="9">
    <source>
        <dbReference type="ARBA" id="ARBA00023209"/>
    </source>
</evidence>
<dbReference type="Gene3D" id="1.20.120.1760">
    <property type="match status" value="1"/>
</dbReference>
<dbReference type="OrthoDB" id="9796672at2"/>
<feature type="transmembrane region" description="Helical" evidence="13">
    <location>
        <begin position="113"/>
        <end position="132"/>
    </location>
</feature>
<keyword evidence="7" id="KW-0443">Lipid metabolism</keyword>
<dbReference type="PANTHER" id="PTHR14269:SF52">
    <property type="entry name" value="PHOSPHATIDYLGLYCEROPHOSPHATE SYNTHASE-RELATED"/>
    <property type="match status" value="1"/>
</dbReference>
<evidence type="ECO:0000256" key="8">
    <source>
        <dbReference type="ARBA" id="ARBA00023136"/>
    </source>
</evidence>
<dbReference type="GO" id="GO:0046474">
    <property type="term" value="P:glycerophospholipid biosynthetic process"/>
    <property type="evidence" value="ECO:0007669"/>
    <property type="project" value="TreeGrafter"/>
</dbReference>
<evidence type="ECO:0000256" key="6">
    <source>
        <dbReference type="ARBA" id="ARBA00022989"/>
    </source>
</evidence>
<keyword evidence="3" id="KW-0444">Lipid biosynthesis</keyword>
<dbReference type="NCBIfam" id="TIGR00560">
    <property type="entry name" value="pgsA"/>
    <property type="match status" value="1"/>
</dbReference>
<keyword evidence="6 13" id="KW-1133">Transmembrane helix</keyword>
<organism evidence="14 15">
    <name type="scientific">Nesterenkonia natronophila</name>
    <dbReference type="NCBI Taxonomy" id="2174932"/>
    <lineage>
        <taxon>Bacteria</taxon>
        <taxon>Bacillati</taxon>
        <taxon>Actinomycetota</taxon>
        <taxon>Actinomycetes</taxon>
        <taxon>Micrococcales</taxon>
        <taxon>Micrococcaceae</taxon>
        <taxon>Nesterenkonia</taxon>
    </lineage>
</organism>
<comment type="similarity">
    <text evidence="2 12">Belongs to the CDP-alcohol phosphatidyltransferase class-I family.</text>
</comment>
<accession>A0A3A4F5J7</accession>
<feature type="transmembrane region" description="Helical" evidence="13">
    <location>
        <begin position="153"/>
        <end position="169"/>
    </location>
</feature>
<comment type="subcellular location">
    <subcellularLocation>
        <location evidence="1">Membrane</location>
        <topology evidence="1">Multi-pass membrane protein</topology>
    </subcellularLocation>
</comment>
<dbReference type="PIRSF" id="PIRSF000847">
    <property type="entry name" value="Phos_ph_gly_syn"/>
    <property type="match status" value="1"/>
</dbReference>
<sequence>MNANAKAPLLNIANVLTMVRIVLVPVLIILLVVDAEPSGAGVLQPLESGDGILRWAAAGVFAVAMATDVIDGDLARKRNLITDFGKIADPIADKLLIGAALVMLSLLGELPWWVTALILIRELGITALRLMMLRTQVMPASRGGKLKTLLQTAGLQLMLLPLAVIAGWLAEVSFWIMMAALVVTVITGIDYLLQAMRIRRAARGGS</sequence>
<evidence type="ECO:0000256" key="2">
    <source>
        <dbReference type="ARBA" id="ARBA00010441"/>
    </source>
</evidence>
<proteinExistence type="inferred from homology"/>
<dbReference type="PROSITE" id="PS00379">
    <property type="entry name" value="CDP_ALCOHOL_P_TRANSF"/>
    <property type="match status" value="1"/>
</dbReference>
<evidence type="ECO:0000313" key="14">
    <source>
        <dbReference type="EMBL" id="RJN33016.1"/>
    </source>
</evidence>
<evidence type="ECO:0000256" key="3">
    <source>
        <dbReference type="ARBA" id="ARBA00022516"/>
    </source>
</evidence>
<dbReference type="InterPro" id="IPR048254">
    <property type="entry name" value="CDP_ALCOHOL_P_TRANSF_CS"/>
</dbReference>
<feature type="transmembrane region" description="Helical" evidence="13">
    <location>
        <begin position="12"/>
        <end position="32"/>
    </location>
</feature>
<dbReference type="EMBL" id="QYZP01000001">
    <property type="protein sequence ID" value="RJN33016.1"/>
    <property type="molecule type" value="Genomic_DNA"/>
</dbReference>
<comment type="caution">
    <text evidence="14">The sequence shown here is derived from an EMBL/GenBank/DDBJ whole genome shotgun (WGS) entry which is preliminary data.</text>
</comment>
<evidence type="ECO:0000256" key="12">
    <source>
        <dbReference type="RuleBase" id="RU003750"/>
    </source>
</evidence>
<gene>
    <name evidence="14" type="primary">pgsA</name>
    <name evidence="14" type="ORF">D3250_04215</name>
</gene>
<dbReference type="Pfam" id="PF01066">
    <property type="entry name" value="CDP-OH_P_transf"/>
    <property type="match status" value="1"/>
</dbReference>
<dbReference type="AlphaFoldDB" id="A0A3A4F5J7"/>
<dbReference type="GO" id="GO:0008444">
    <property type="term" value="F:CDP-diacylglycerol-glycerol-3-phosphate 3-phosphatidyltransferase activity"/>
    <property type="evidence" value="ECO:0007669"/>
    <property type="project" value="UniProtKB-UniRule"/>
</dbReference>
<evidence type="ECO:0000256" key="7">
    <source>
        <dbReference type="ARBA" id="ARBA00023098"/>
    </source>
</evidence>
<dbReference type="InterPro" id="IPR000462">
    <property type="entry name" value="CDP-OH_P_trans"/>
</dbReference>
<name>A0A3A4F5J7_9MICC</name>
<evidence type="ECO:0000256" key="1">
    <source>
        <dbReference type="ARBA" id="ARBA00004141"/>
    </source>
</evidence>
<keyword evidence="4 12" id="KW-0808">Transferase</keyword>
<evidence type="ECO:0000256" key="10">
    <source>
        <dbReference type="ARBA" id="ARBA00023264"/>
    </source>
</evidence>
<keyword evidence="15" id="KW-1185">Reference proteome</keyword>